<keyword evidence="6 8" id="KW-1133">Transmembrane helix</keyword>
<protein>
    <submittedName>
        <fullName evidence="10">EamA family transporter RarD</fullName>
    </submittedName>
</protein>
<dbReference type="EMBL" id="CP091521">
    <property type="protein sequence ID" value="XHH50064.1"/>
    <property type="molecule type" value="Genomic_DNA"/>
</dbReference>
<feature type="domain" description="EamA" evidence="9">
    <location>
        <begin position="10"/>
        <end position="146"/>
    </location>
</feature>
<dbReference type="PANTHER" id="PTHR22911">
    <property type="entry name" value="ACYL-MALONYL CONDENSING ENZYME-RELATED"/>
    <property type="match status" value="1"/>
</dbReference>
<keyword evidence="3" id="KW-0813">Transport</keyword>
<evidence type="ECO:0000256" key="2">
    <source>
        <dbReference type="ARBA" id="ARBA00007362"/>
    </source>
</evidence>
<feature type="transmembrane region" description="Helical" evidence="8">
    <location>
        <begin position="42"/>
        <end position="63"/>
    </location>
</feature>
<dbReference type="GO" id="GO:0005886">
    <property type="term" value="C:plasma membrane"/>
    <property type="evidence" value="ECO:0007669"/>
    <property type="project" value="UniProtKB-SubCell"/>
</dbReference>
<evidence type="ECO:0000256" key="4">
    <source>
        <dbReference type="ARBA" id="ARBA00022475"/>
    </source>
</evidence>
<dbReference type="PANTHER" id="PTHR22911:SF137">
    <property type="entry name" value="SOLUTE CARRIER FAMILY 35 MEMBER G2-RELATED"/>
    <property type="match status" value="1"/>
</dbReference>
<dbReference type="Pfam" id="PF00892">
    <property type="entry name" value="EamA"/>
    <property type="match status" value="2"/>
</dbReference>
<feature type="transmembrane region" description="Helical" evidence="8">
    <location>
        <begin position="75"/>
        <end position="95"/>
    </location>
</feature>
<evidence type="ECO:0000256" key="7">
    <source>
        <dbReference type="ARBA" id="ARBA00023136"/>
    </source>
</evidence>
<dbReference type="Proteomes" id="UP000831534">
    <property type="component" value="Chromosome"/>
</dbReference>
<comment type="similarity">
    <text evidence="2">Belongs to the EamA transporter family.</text>
</comment>
<keyword evidence="7 8" id="KW-0472">Membrane</keyword>
<evidence type="ECO:0000259" key="9">
    <source>
        <dbReference type="Pfam" id="PF00892"/>
    </source>
</evidence>
<feature type="domain" description="EamA" evidence="9">
    <location>
        <begin position="156"/>
        <end position="288"/>
    </location>
</feature>
<evidence type="ECO:0000313" key="10">
    <source>
        <dbReference type="EMBL" id="XHH50064.1"/>
    </source>
</evidence>
<dbReference type="AlphaFoldDB" id="A0ABD8B7S2"/>
<evidence type="ECO:0000256" key="3">
    <source>
        <dbReference type="ARBA" id="ARBA00022448"/>
    </source>
</evidence>
<name>A0ABD8B7S2_9NEIS</name>
<gene>
    <name evidence="10" type="primary">rarD</name>
    <name evidence="10" type="ORF">LVJ77_01885</name>
</gene>
<keyword evidence="5 8" id="KW-0812">Transmembrane</keyword>
<accession>A0ABD8B7S2</accession>
<feature type="transmembrane region" description="Helical" evidence="8">
    <location>
        <begin position="131"/>
        <end position="148"/>
    </location>
</feature>
<sequence>MDAAARHKQGLHYALLCYVFWGLFPIYWYPLNQSAMPAEQILAQRVLWSAVFAVVLGIALKQSRTVLAALVQPKILLPFAVSALLIGINWLVYLWSIVHNRVLEASLGYFINPLFSVFLGRVVLKEALNRVQALALLLAAAGIAWLALPAGHVPWVALLLTASFGVYGLMRKRAPMDALPGLILETLLLAPFALLYLLWCARTGSFYGFSQLTPLQSLVLLGSGVATTVPLLLFAAGARRISLSLLGVLQYIAPTLQLLVGLTLFGERLTPSQLAGYTLVWAGAAVFLWGLYRRPRHHQGNHHVSD</sequence>
<feature type="transmembrane region" description="Helical" evidence="8">
    <location>
        <begin position="274"/>
        <end position="292"/>
    </location>
</feature>
<dbReference type="InterPro" id="IPR000620">
    <property type="entry name" value="EamA_dom"/>
</dbReference>
<feature type="transmembrane region" description="Helical" evidence="8">
    <location>
        <begin position="243"/>
        <end position="262"/>
    </location>
</feature>
<comment type="subcellular location">
    <subcellularLocation>
        <location evidence="1">Cell membrane</location>
        <topology evidence="1">Multi-pass membrane protein</topology>
    </subcellularLocation>
</comment>
<dbReference type="KEGG" id="ckh:LVJ77_01885"/>
<feature type="transmembrane region" description="Helical" evidence="8">
    <location>
        <begin position="219"/>
        <end position="236"/>
    </location>
</feature>
<evidence type="ECO:0000313" key="11">
    <source>
        <dbReference type="Proteomes" id="UP000831534"/>
    </source>
</evidence>
<evidence type="ECO:0000256" key="8">
    <source>
        <dbReference type="SAM" id="Phobius"/>
    </source>
</evidence>
<organism evidence="10 11">
    <name type="scientific">Conchiformibius kuhniae</name>
    <dbReference type="NCBI Taxonomy" id="211502"/>
    <lineage>
        <taxon>Bacteria</taxon>
        <taxon>Pseudomonadati</taxon>
        <taxon>Pseudomonadota</taxon>
        <taxon>Betaproteobacteria</taxon>
        <taxon>Neisseriales</taxon>
        <taxon>Neisseriaceae</taxon>
        <taxon>Conchiformibius</taxon>
    </lineage>
</organism>
<evidence type="ECO:0000256" key="6">
    <source>
        <dbReference type="ARBA" id="ARBA00022989"/>
    </source>
</evidence>
<feature type="transmembrane region" description="Helical" evidence="8">
    <location>
        <begin position="154"/>
        <end position="170"/>
    </location>
</feature>
<dbReference type="NCBIfam" id="TIGR00688">
    <property type="entry name" value="rarD"/>
    <property type="match status" value="1"/>
</dbReference>
<evidence type="ECO:0000256" key="1">
    <source>
        <dbReference type="ARBA" id="ARBA00004651"/>
    </source>
</evidence>
<dbReference type="RefSeq" id="WP_034334139.1">
    <property type="nucleotide sequence ID" value="NZ_CP091521.1"/>
</dbReference>
<dbReference type="InterPro" id="IPR004626">
    <property type="entry name" value="RarD"/>
</dbReference>
<dbReference type="InterPro" id="IPR037185">
    <property type="entry name" value="EmrE-like"/>
</dbReference>
<keyword evidence="4" id="KW-1003">Cell membrane</keyword>
<feature type="transmembrane region" description="Helical" evidence="8">
    <location>
        <begin position="12"/>
        <end position="30"/>
    </location>
</feature>
<dbReference type="SUPFAM" id="SSF103481">
    <property type="entry name" value="Multidrug resistance efflux transporter EmrE"/>
    <property type="match status" value="2"/>
</dbReference>
<keyword evidence="11" id="KW-1185">Reference proteome</keyword>
<reference evidence="10 11" key="1">
    <citation type="journal article" date="2022" name="Res Sq">
        <title>Evolution of multicellular longitudinally dividing oral cavity symbionts (Neisseriaceae).</title>
        <authorList>
            <person name="Nyongesa S."/>
            <person name="Weber P."/>
            <person name="Bernet E."/>
            <person name="Pullido F."/>
            <person name="Nieckarz M."/>
            <person name="Delaby M."/>
            <person name="Nieves C."/>
            <person name="Viehboeck T."/>
            <person name="Krause N."/>
            <person name="Rivera-Millot A."/>
            <person name="Nakamura A."/>
            <person name="Vischer N."/>
            <person name="VanNieuwenhze M."/>
            <person name="Brun Y."/>
            <person name="Cava F."/>
            <person name="Bulgheresi S."/>
            <person name="Veyrier F."/>
        </authorList>
    </citation>
    <scope>NUCLEOTIDE SEQUENCE [LARGE SCALE GENOMIC DNA]</scope>
    <source>
        <strain evidence="10 11">17694</strain>
    </source>
</reference>
<proteinExistence type="inferred from homology"/>
<feature type="transmembrane region" description="Helical" evidence="8">
    <location>
        <begin position="182"/>
        <end position="199"/>
    </location>
</feature>
<feature type="transmembrane region" description="Helical" evidence="8">
    <location>
        <begin position="107"/>
        <end position="124"/>
    </location>
</feature>
<evidence type="ECO:0000256" key="5">
    <source>
        <dbReference type="ARBA" id="ARBA00022692"/>
    </source>
</evidence>